<dbReference type="InterPro" id="IPR011576">
    <property type="entry name" value="Pyridox_Oxase_N"/>
</dbReference>
<dbReference type="InterPro" id="IPR012349">
    <property type="entry name" value="Split_barrel_FMN-bd"/>
</dbReference>
<dbReference type="NCBIfam" id="TIGR03668">
    <property type="entry name" value="Rv0121_F420"/>
    <property type="match status" value="1"/>
</dbReference>
<accession>A0A1H3C4C9</accession>
<dbReference type="Proteomes" id="UP000199529">
    <property type="component" value="Unassembled WGS sequence"/>
</dbReference>
<protein>
    <submittedName>
        <fullName evidence="3">PPOX class probable F420-dependent enzyme, Rv0121 family</fullName>
    </submittedName>
</protein>
<dbReference type="GO" id="GO:0005829">
    <property type="term" value="C:cytosol"/>
    <property type="evidence" value="ECO:0007669"/>
    <property type="project" value="TreeGrafter"/>
</dbReference>
<sequence>MRISQQQARTWFARARVARLASTDELGRPHLVPITFAIRGDVIVTAVDHKPKRTTNLRRLRNIAANPQVALLADHYEDDWSRLWWARADGEAEQTGGAARPDLVAALAEKYPQYRENPPTGTLIVIRVTRWSAWSAEPP</sequence>
<dbReference type="PANTHER" id="PTHR35176">
    <property type="entry name" value="HEME OXYGENASE HI_0854-RELATED"/>
    <property type="match status" value="1"/>
</dbReference>
<feature type="domain" description="Pyridoxamine 5'-phosphate oxidase N-terminal" evidence="2">
    <location>
        <begin position="6"/>
        <end position="134"/>
    </location>
</feature>
<dbReference type="GO" id="GO:0070967">
    <property type="term" value="F:coenzyme F420 binding"/>
    <property type="evidence" value="ECO:0007669"/>
    <property type="project" value="TreeGrafter"/>
</dbReference>
<dbReference type="PANTHER" id="PTHR35176:SF2">
    <property type="entry name" value="F420H(2)-DEPENDENT REDUCTASE RV1155"/>
    <property type="match status" value="1"/>
</dbReference>
<dbReference type="GO" id="GO:0016627">
    <property type="term" value="F:oxidoreductase activity, acting on the CH-CH group of donors"/>
    <property type="evidence" value="ECO:0007669"/>
    <property type="project" value="TreeGrafter"/>
</dbReference>
<keyword evidence="4" id="KW-1185">Reference proteome</keyword>
<evidence type="ECO:0000256" key="1">
    <source>
        <dbReference type="ARBA" id="ARBA00023002"/>
    </source>
</evidence>
<dbReference type="InterPro" id="IPR052019">
    <property type="entry name" value="F420H2_bilvrd_red/Heme_oxyg"/>
</dbReference>
<dbReference type="AlphaFoldDB" id="A0A1H3C4C9"/>
<dbReference type="OrthoDB" id="9812086at2"/>
<dbReference type="STRING" id="418495.SAMN05216215_1011191"/>
<dbReference type="SUPFAM" id="SSF50475">
    <property type="entry name" value="FMN-binding split barrel"/>
    <property type="match status" value="1"/>
</dbReference>
<gene>
    <name evidence="3" type="ORF">SAMN05216215_1011191</name>
</gene>
<reference evidence="4" key="1">
    <citation type="submission" date="2016-10" db="EMBL/GenBank/DDBJ databases">
        <authorList>
            <person name="Varghese N."/>
            <person name="Submissions S."/>
        </authorList>
    </citation>
    <scope>NUCLEOTIDE SEQUENCE [LARGE SCALE GENOMIC DNA]</scope>
    <source>
        <strain evidence="4">CGMCC 4.3530</strain>
    </source>
</reference>
<name>A0A1H3C4C9_9PSEU</name>
<dbReference type="EMBL" id="FNOK01000011">
    <property type="protein sequence ID" value="SDX48951.1"/>
    <property type="molecule type" value="Genomic_DNA"/>
</dbReference>
<keyword evidence="1" id="KW-0560">Oxidoreductase</keyword>
<dbReference type="Pfam" id="PF01243">
    <property type="entry name" value="PNPOx_N"/>
    <property type="match status" value="1"/>
</dbReference>
<dbReference type="RefSeq" id="WP_093265780.1">
    <property type="nucleotide sequence ID" value="NZ_FNOK01000011.1"/>
</dbReference>
<evidence type="ECO:0000313" key="4">
    <source>
        <dbReference type="Proteomes" id="UP000199529"/>
    </source>
</evidence>
<dbReference type="Gene3D" id="2.30.110.10">
    <property type="entry name" value="Electron Transport, Fmn-binding Protein, Chain A"/>
    <property type="match status" value="1"/>
</dbReference>
<dbReference type="InterPro" id="IPR019967">
    <property type="entry name" value="F420-dep_enz_PPOX_Rv0121"/>
</dbReference>
<proteinExistence type="predicted"/>
<organism evidence="3 4">
    <name type="scientific">Saccharopolyspora shandongensis</name>
    <dbReference type="NCBI Taxonomy" id="418495"/>
    <lineage>
        <taxon>Bacteria</taxon>
        <taxon>Bacillati</taxon>
        <taxon>Actinomycetota</taxon>
        <taxon>Actinomycetes</taxon>
        <taxon>Pseudonocardiales</taxon>
        <taxon>Pseudonocardiaceae</taxon>
        <taxon>Saccharopolyspora</taxon>
    </lineage>
</organism>
<evidence type="ECO:0000259" key="2">
    <source>
        <dbReference type="Pfam" id="PF01243"/>
    </source>
</evidence>
<evidence type="ECO:0000313" key="3">
    <source>
        <dbReference type="EMBL" id="SDX48951.1"/>
    </source>
</evidence>